<organism evidence="1 2">
    <name type="scientific">Saprolegnia parasitica (strain CBS 223.65)</name>
    <dbReference type="NCBI Taxonomy" id="695850"/>
    <lineage>
        <taxon>Eukaryota</taxon>
        <taxon>Sar</taxon>
        <taxon>Stramenopiles</taxon>
        <taxon>Oomycota</taxon>
        <taxon>Saprolegniomycetes</taxon>
        <taxon>Saprolegniales</taxon>
        <taxon>Saprolegniaceae</taxon>
        <taxon>Saprolegnia</taxon>
    </lineage>
</organism>
<dbReference type="EMBL" id="KK583611">
    <property type="protein sequence ID" value="KDO17618.1"/>
    <property type="molecule type" value="Genomic_DNA"/>
</dbReference>
<dbReference type="KEGG" id="spar:SPRG_15520"/>
<reference evidence="1 2" key="1">
    <citation type="journal article" date="2013" name="PLoS Genet.">
        <title>Distinctive expansion of potential virulence genes in the genome of the oomycete fish pathogen Saprolegnia parasitica.</title>
        <authorList>
            <person name="Jiang R.H."/>
            <person name="de Bruijn I."/>
            <person name="Haas B.J."/>
            <person name="Belmonte R."/>
            <person name="Lobach L."/>
            <person name="Christie J."/>
            <person name="van den Ackerveken G."/>
            <person name="Bottin A."/>
            <person name="Bulone V."/>
            <person name="Diaz-Moreno S.M."/>
            <person name="Dumas B."/>
            <person name="Fan L."/>
            <person name="Gaulin E."/>
            <person name="Govers F."/>
            <person name="Grenville-Briggs L.J."/>
            <person name="Horner N.R."/>
            <person name="Levin J.Z."/>
            <person name="Mammella M."/>
            <person name="Meijer H.J."/>
            <person name="Morris P."/>
            <person name="Nusbaum C."/>
            <person name="Oome S."/>
            <person name="Phillips A.J."/>
            <person name="van Rooyen D."/>
            <person name="Rzeszutek E."/>
            <person name="Saraiva M."/>
            <person name="Secombes C.J."/>
            <person name="Seidl M.F."/>
            <person name="Snel B."/>
            <person name="Stassen J.H."/>
            <person name="Sykes S."/>
            <person name="Tripathy S."/>
            <person name="van den Berg H."/>
            <person name="Vega-Arreguin J.C."/>
            <person name="Wawra S."/>
            <person name="Young S.K."/>
            <person name="Zeng Q."/>
            <person name="Dieguez-Uribeondo J."/>
            <person name="Russ C."/>
            <person name="Tyler B.M."/>
            <person name="van West P."/>
        </authorList>
    </citation>
    <scope>NUCLEOTIDE SEQUENCE [LARGE SCALE GENOMIC DNA]</scope>
    <source>
        <strain evidence="1 2">CBS 223.65</strain>
    </source>
</reference>
<proteinExistence type="predicted"/>
<protein>
    <submittedName>
        <fullName evidence="1">Uncharacterized protein</fullName>
    </submittedName>
</protein>
<gene>
    <name evidence="1" type="ORF">SPRG_15520</name>
</gene>
<evidence type="ECO:0000313" key="2">
    <source>
        <dbReference type="Proteomes" id="UP000030745"/>
    </source>
</evidence>
<dbReference type="RefSeq" id="XP_012211677.1">
    <property type="nucleotide sequence ID" value="XM_012356287.1"/>
</dbReference>
<sequence>MCLNIVDPALYAGLDTADDIVVFLHSAPGRSDRRSSAFVGETFPNRVQKRMPKSLRPLFPAANEVVLCRRTWVESDHRTTFVSHQVLCQVQAFDFHDVVDVEAVLQCFERFDRVNLVVDTLLTHTEVVLRSSVAHRLRLRARNASQPSALKVLSWFFINESTGGILSTTDVFCSKTMPSMPLSTARGWACYRPSETEAVAAAVAANDARQAMVDASLHFQ</sequence>
<dbReference type="GeneID" id="24137241"/>
<dbReference type="VEuPathDB" id="FungiDB:SPRG_15520"/>
<accession>A0A067BHG2</accession>
<dbReference type="Proteomes" id="UP000030745">
    <property type="component" value="Unassembled WGS sequence"/>
</dbReference>
<evidence type="ECO:0000313" key="1">
    <source>
        <dbReference type="EMBL" id="KDO17618.1"/>
    </source>
</evidence>
<name>A0A067BHG2_SAPPC</name>
<keyword evidence="2" id="KW-1185">Reference proteome</keyword>
<dbReference type="AlphaFoldDB" id="A0A067BHG2"/>